<organism evidence="8 9">
    <name type="scientific">Hortaea werneckii</name>
    <name type="common">Black yeast</name>
    <name type="synonym">Cladosporium werneckii</name>
    <dbReference type="NCBI Taxonomy" id="91943"/>
    <lineage>
        <taxon>Eukaryota</taxon>
        <taxon>Fungi</taxon>
        <taxon>Dikarya</taxon>
        <taxon>Ascomycota</taxon>
        <taxon>Pezizomycotina</taxon>
        <taxon>Dothideomycetes</taxon>
        <taxon>Dothideomycetidae</taxon>
        <taxon>Mycosphaerellales</taxon>
        <taxon>Teratosphaeriaceae</taxon>
        <taxon>Hortaea</taxon>
    </lineage>
</organism>
<dbReference type="GO" id="GO:0000981">
    <property type="term" value="F:DNA-binding transcription factor activity, RNA polymerase II-specific"/>
    <property type="evidence" value="ECO:0007669"/>
    <property type="project" value="TreeGrafter"/>
</dbReference>
<dbReference type="Proteomes" id="UP000269539">
    <property type="component" value="Unassembled WGS sequence"/>
</dbReference>
<evidence type="ECO:0000259" key="7">
    <source>
        <dbReference type="PROSITE" id="PS50157"/>
    </source>
</evidence>
<dbReference type="InterPro" id="IPR013087">
    <property type="entry name" value="Znf_C2H2_type"/>
</dbReference>
<proteinExistence type="predicted"/>
<feature type="region of interest" description="Disordered" evidence="6">
    <location>
        <begin position="116"/>
        <end position="295"/>
    </location>
</feature>
<dbReference type="GO" id="GO:0005634">
    <property type="term" value="C:nucleus"/>
    <property type="evidence" value="ECO:0007669"/>
    <property type="project" value="UniProtKB-ARBA"/>
</dbReference>
<sequence>MAEVFKRCAQKQGDLHVCIDPTHEKPHKFPTLRDLQKHLRIHTPYEHLPHYCVEHGCGRRFLFLKDLKRHRKVHAGPSDECPQCNKILSRSDNLARHISRLHPNTPVAEVIEGLNESRGGGLMSPEVLSAAHDRKDLKRRRSKKPRMGTPDDIFEGEAMDEDSNIDPMLRAPHHPANDETARLSFASASSHTDTPSASGVPTSARYTEGNRRRLRRQESGGSSRDSEHSQSTESSRSSRKRRSRCATLTAPSSVISALSEDKHVDEGSDSIAGRNPNLGDDCNSWDMLANKEGQV</sequence>
<dbReference type="GO" id="GO:0045944">
    <property type="term" value="P:positive regulation of transcription by RNA polymerase II"/>
    <property type="evidence" value="ECO:0007669"/>
    <property type="project" value="UniProtKB-ARBA"/>
</dbReference>
<dbReference type="VEuPathDB" id="FungiDB:BTJ68_09132"/>
<evidence type="ECO:0000313" key="9">
    <source>
        <dbReference type="Proteomes" id="UP000269539"/>
    </source>
</evidence>
<keyword evidence="3 5" id="KW-0863">Zinc-finger</keyword>
<feature type="domain" description="C2H2-type" evidence="7">
    <location>
        <begin position="50"/>
        <end position="79"/>
    </location>
</feature>
<dbReference type="Pfam" id="PF00096">
    <property type="entry name" value="zf-C2H2"/>
    <property type="match status" value="1"/>
</dbReference>
<feature type="compositionally biased region" description="Polar residues" evidence="6">
    <location>
        <begin position="186"/>
        <end position="205"/>
    </location>
</feature>
<dbReference type="InterPro" id="IPR050329">
    <property type="entry name" value="GLI_C2H2-zinc-finger"/>
</dbReference>
<keyword evidence="4" id="KW-0862">Zinc</keyword>
<evidence type="ECO:0000313" key="8">
    <source>
        <dbReference type="EMBL" id="RMZ11083.1"/>
    </source>
</evidence>
<evidence type="ECO:0000256" key="2">
    <source>
        <dbReference type="ARBA" id="ARBA00022737"/>
    </source>
</evidence>
<feature type="compositionally biased region" description="Acidic residues" evidence="6">
    <location>
        <begin position="152"/>
        <end position="164"/>
    </location>
</feature>
<keyword evidence="2" id="KW-0677">Repeat</keyword>
<dbReference type="PROSITE" id="PS50157">
    <property type="entry name" value="ZINC_FINGER_C2H2_2"/>
    <property type="match status" value="2"/>
</dbReference>
<gene>
    <name evidence="8" type="ORF">D0864_01085</name>
</gene>
<dbReference type="PANTHER" id="PTHR19818">
    <property type="entry name" value="ZINC FINGER PROTEIN ZIC AND GLI"/>
    <property type="match status" value="1"/>
</dbReference>
<evidence type="ECO:0000256" key="5">
    <source>
        <dbReference type="PROSITE-ProRule" id="PRU00042"/>
    </source>
</evidence>
<comment type="caution">
    <text evidence="8">The sequence shown here is derived from an EMBL/GenBank/DDBJ whole genome shotgun (WGS) entry which is preliminary data.</text>
</comment>
<name>A0A3M7HCJ9_HORWE</name>
<feature type="domain" description="C2H2-type" evidence="7">
    <location>
        <begin position="79"/>
        <end position="102"/>
    </location>
</feature>
<dbReference type="InterPro" id="IPR036236">
    <property type="entry name" value="Znf_C2H2_sf"/>
</dbReference>
<reference evidence="8 9" key="1">
    <citation type="journal article" date="2018" name="BMC Genomics">
        <title>Genomic evidence for intraspecific hybridization in a clonal and extremely halotolerant yeast.</title>
        <authorList>
            <person name="Gostincar C."/>
            <person name="Stajich J.E."/>
            <person name="Zupancic J."/>
            <person name="Zalar P."/>
            <person name="Gunde-Cimerman N."/>
        </authorList>
    </citation>
    <scope>NUCLEOTIDE SEQUENCE [LARGE SCALE GENOMIC DNA]</scope>
    <source>
        <strain evidence="8 9">EXF-10513</strain>
    </source>
</reference>
<dbReference type="PANTHER" id="PTHR19818:SF139">
    <property type="entry name" value="PAIR-RULE PROTEIN ODD-PAIRED"/>
    <property type="match status" value="1"/>
</dbReference>
<evidence type="ECO:0000256" key="1">
    <source>
        <dbReference type="ARBA" id="ARBA00022723"/>
    </source>
</evidence>
<dbReference type="Gene3D" id="3.30.160.60">
    <property type="entry name" value="Classic Zinc Finger"/>
    <property type="match status" value="2"/>
</dbReference>
<dbReference type="GO" id="GO:0008270">
    <property type="term" value="F:zinc ion binding"/>
    <property type="evidence" value="ECO:0007669"/>
    <property type="project" value="UniProtKB-KW"/>
</dbReference>
<accession>A0A3M7HCJ9</accession>
<protein>
    <recommendedName>
        <fullName evidence="7">C2H2-type domain-containing protein</fullName>
    </recommendedName>
</protein>
<dbReference type="GO" id="GO:0000978">
    <property type="term" value="F:RNA polymerase II cis-regulatory region sequence-specific DNA binding"/>
    <property type="evidence" value="ECO:0007669"/>
    <property type="project" value="TreeGrafter"/>
</dbReference>
<dbReference type="PROSITE" id="PS00028">
    <property type="entry name" value="ZINC_FINGER_C2H2_1"/>
    <property type="match status" value="2"/>
</dbReference>
<dbReference type="SUPFAM" id="SSF57667">
    <property type="entry name" value="beta-beta-alpha zinc fingers"/>
    <property type="match status" value="1"/>
</dbReference>
<dbReference type="SMART" id="SM00355">
    <property type="entry name" value="ZnF_C2H2"/>
    <property type="match status" value="3"/>
</dbReference>
<feature type="compositionally biased region" description="Basic residues" evidence="6">
    <location>
        <begin position="137"/>
        <end position="146"/>
    </location>
</feature>
<evidence type="ECO:0000256" key="3">
    <source>
        <dbReference type="ARBA" id="ARBA00022771"/>
    </source>
</evidence>
<keyword evidence="1" id="KW-0479">Metal-binding</keyword>
<dbReference type="AlphaFoldDB" id="A0A3M7HCJ9"/>
<evidence type="ECO:0000256" key="4">
    <source>
        <dbReference type="ARBA" id="ARBA00022833"/>
    </source>
</evidence>
<dbReference type="EMBL" id="QWIO01000062">
    <property type="protein sequence ID" value="RMZ11083.1"/>
    <property type="molecule type" value="Genomic_DNA"/>
</dbReference>
<evidence type="ECO:0000256" key="6">
    <source>
        <dbReference type="SAM" id="MobiDB-lite"/>
    </source>
</evidence>